<dbReference type="SUPFAM" id="SSF51735">
    <property type="entry name" value="NAD(P)-binding Rossmann-fold domains"/>
    <property type="match status" value="1"/>
</dbReference>
<dbReference type="InterPro" id="IPR026055">
    <property type="entry name" value="FAR"/>
</dbReference>
<gene>
    <name evidence="3" type="ORF">Purlil1_12859</name>
</gene>
<dbReference type="InterPro" id="IPR036291">
    <property type="entry name" value="NAD(P)-bd_dom_sf"/>
</dbReference>
<name>A0ABR0BFN5_PURLI</name>
<dbReference type="Pfam" id="PF07993">
    <property type="entry name" value="NAD_binding_4"/>
    <property type="match status" value="1"/>
</dbReference>
<keyword evidence="1" id="KW-0560">Oxidoreductase</keyword>
<evidence type="ECO:0000313" key="4">
    <source>
        <dbReference type="Proteomes" id="UP001287286"/>
    </source>
</evidence>
<dbReference type="EC" id="1.2.1.84" evidence="1"/>
<dbReference type="EMBL" id="JAWRVI010000140">
    <property type="protein sequence ID" value="KAK4074897.1"/>
    <property type="molecule type" value="Genomic_DNA"/>
</dbReference>
<comment type="catalytic activity">
    <reaction evidence="1">
        <text>a long-chain fatty acyl-CoA + 2 NADPH + 2 H(+) = a long-chain primary fatty alcohol + 2 NADP(+) + CoA</text>
        <dbReference type="Rhea" id="RHEA:52716"/>
        <dbReference type="ChEBI" id="CHEBI:15378"/>
        <dbReference type="ChEBI" id="CHEBI:57287"/>
        <dbReference type="ChEBI" id="CHEBI:57783"/>
        <dbReference type="ChEBI" id="CHEBI:58349"/>
        <dbReference type="ChEBI" id="CHEBI:77396"/>
        <dbReference type="ChEBI" id="CHEBI:83139"/>
        <dbReference type="EC" id="1.2.1.84"/>
    </reaction>
</comment>
<evidence type="ECO:0000259" key="2">
    <source>
        <dbReference type="Pfam" id="PF07993"/>
    </source>
</evidence>
<keyword evidence="1" id="KW-0521">NADP</keyword>
<comment type="caution">
    <text evidence="3">The sequence shown here is derived from an EMBL/GenBank/DDBJ whole genome shotgun (WGS) entry which is preliminary data.</text>
</comment>
<accession>A0ABR0BFN5</accession>
<comment type="function">
    <text evidence="1">Catalyzes the reduction of fatty acyl-CoA to fatty alcohols.</text>
</comment>
<sequence length="513" mass="56599">MTYDTVLALLKYLETNACLSDSSLIGFSSIVNVWKHRTGRVPGKRARLNGKYLAEFSSRPGLFRFLESFEWHKRFSQDVSSQMVPPTLFFQNQVVFLTGSTGHLGACLLFKLVLVVPVAKIYVLIRGSKEQAIASWTALMEPYVHSILATKKVHYVTGDMTRPNLGICASELVDIANAVTIIINAAANISLKASLRDSAIGNCLPALELGRLASSFSSLISFVQVSSLYALSFLSDGLVEEKLYTMKDPEDSLGRILAGRDADSENYAWPYARAKHLMECLLATRHLGLPLMILRPSSIGPALFQPFEMYGKPSSMPINSFLSRLMYPSTTPNLFHAAASSTSGTNILDEIPVDLVANILLQHVQKRTCGVVHASSQFYIPRSFDDFVADVFKWVPDCWKEKIPPVTFTVDNTATTGSIARFYQMSTRNWTFLSSCSCVDKEGPLAVTLDGHDQEKVAKPKFELKAQNIAKTEVPSTVIPYRARGTYPPGIRQGAASLNIIPDSNRINAAMHI</sequence>
<evidence type="ECO:0000313" key="3">
    <source>
        <dbReference type="EMBL" id="KAK4074897.1"/>
    </source>
</evidence>
<proteinExistence type="inferred from homology"/>
<comment type="similarity">
    <text evidence="1">Belongs to the fatty acyl-CoA reductase family.</text>
</comment>
<keyword evidence="1" id="KW-0443">Lipid metabolism</keyword>
<reference evidence="3 4" key="1">
    <citation type="journal article" date="2024" name="Microbiol. Resour. Announc.">
        <title>Genome annotations for the ascomycete fungi Trichoderma harzianum, Trichoderma aggressivum, and Purpureocillium lilacinum.</title>
        <authorList>
            <person name="Beijen E.P.W."/>
            <person name="Ohm R.A."/>
        </authorList>
    </citation>
    <scope>NUCLEOTIDE SEQUENCE [LARGE SCALE GENOMIC DNA]</scope>
    <source>
        <strain evidence="3 4">CBS 150709</strain>
    </source>
</reference>
<keyword evidence="1" id="KW-0444">Lipid biosynthesis</keyword>
<dbReference type="InterPro" id="IPR013120">
    <property type="entry name" value="FAR_NAD-bd"/>
</dbReference>
<dbReference type="Proteomes" id="UP001287286">
    <property type="component" value="Unassembled WGS sequence"/>
</dbReference>
<keyword evidence="4" id="KW-1185">Reference proteome</keyword>
<evidence type="ECO:0000256" key="1">
    <source>
        <dbReference type="RuleBase" id="RU363097"/>
    </source>
</evidence>
<feature type="domain" description="Thioester reductase (TE)" evidence="2">
    <location>
        <begin position="97"/>
        <end position="359"/>
    </location>
</feature>
<protein>
    <recommendedName>
        <fullName evidence="1">Fatty acyl-CoA reductase</fullName>
        <ecNumber evidence="1">1.2.1.84</ecNumber>
    </recommendedName>
</protein>
<dbReference type="PANTHER" id="PTHR11011">
    <property type="entry name" value="MALE STERILITY PROTEIN 2-RELATED"/>
    <property type="match status" value="1"/>
</dbReference>
<dbReference type="PANTHER" id="PTHR11011:SF45">
    <property type="entry name" value="FATTY ACYL-COA REDUCTASE CG8306-RELATED"/>
    <property type="match status" value="1"/>
</dbReference>
<organism evidence="3 4">
    <name type="scientific">Purpureocillium lilacinum</name>
    <name type="common">Paecilomyces lilacinus</name>
    <dbReference type="NCBI Taxonomy" id="33203"/>
    <lineage>
        <taxon>Eukaryota</taxon>
        <taxon>Fungi</taxon>
        <taxon>Dikarya</taxon>
        <taxon>Ascomycota</taxon>
        <taxon>Pezizomycotina</taxon>
        <taxon>Sordariomycetes</taxon>
        <taxon>Hypocreomycetidae</taxon>
        <taxon>Hypocreales</taxon>
        <taxon>Ophiocordycipitaceae</taxon>
        <taxon>Purpureocillium</taxon>
    </lineage>
</organism>
<dbReference type="Gene3D" id="3.40.50.720">
    <property type="entry name" value="NAD(P)-binding Rossmann-like Domain"/>
    <property type="match status" value="1"/>
</dbReference>